<dbReference type="EMBL" id="FOIB01000001">
    <property type="protein sequence ID" value="SET03862.1"/>
    <property type="molecule type" value="Genomic_DNA"/>
</dbReference>
<dbReference type="Proteomes" id="UP000183760">
    <property type="component" value="Unassembled WGS sequence"/>
</dbReference>
<comment type="caution">
    <text evidence="2">The sequence shown here is derived from an EMBL/GenBank/DDBJ whole genome shotgun (WGS) entry which is preliminary data.</text>
</comment>
<dbReference type="SUPFAM" id="SSF51197">
    <property type="entry name" value="Clavaminate synthase-like"/>
    <property type="match status" value="1"/>
</dbReference>
<dbReference type="Proteomes" id="UP000321514">
    <property type="component" value="Unassembled WGS sequence"/>
</dbReference>
<accession>A0A511SUE4</accession>
<reference evidence="2 5" key="2">
    <citation type="submission" date="2019-07" db="EMBL/GenBank/DDBJ databases">
        <title>Whole genome shotgun sequence of Myxococcus fulvus NBRC 100333.</title>
        <authorList>
            <person name="Hosoyama A."/>
            <person name="Uohara A."/>
            <person name="Ohji S."/>
            <person name="Ichikawa N."/>
        </authorList>
    </citation>
    <scope>NUCLEOTIDE SEQUENCE [LARGE SCALE GENOMIC DNA]</scope>
    <source>
        <strain evidence="2 5">NBRC 100333</strain>
    </source>
</reference>
<dbReference type="EMBL" id="BJXR01000009">
    <property type="protein sequence ID" value="GEN05541.1"/>
    <property type="molecule type" value="Genomic_DNA"/>
</dbReference>
<evidence type="ECO:0000313" key="4">
    <source>
        <dbReference type="Proteomes" id="UP000183760"/>
    </source>
</evidence>
<gene>
    <name evidence="2" type="primary">jmjD5</name>
    <name evidence="2" type="ORF">MFU01_05780</name>
    <name evidence="3" type="ORF">SAMN05443572_101915</name>
</gene>
<name>A0A511SUE4_MYXFU</name>
<dbReference type="PROSITE" id="PS51184">
    <property type="entry name" value="JMJC"/>
    <property type="match status" value="1"/>
</dbReference>
<proteinExistence type="predicted"/>
<dbReference type="Gene3D" id="2.60.120.650">
    <property type="entry name" value="Cupin"/>
    <property type="match status" value="1"/>
</dbReference>
<dbReference type="InterPro" id="IPR041667">
    <property type="entry name" value="Cupin_8"/>
</dbReference>
<feature type="domain" description="JmjC" evidence="1">
    <location>
        <begin position="193"/>
        <end position="336"/>
    </location>
</feature>
<evidence type="ECO:0000313" key="2">
    <source>
        <dbReference type="EMBL" id="GEN05541.1"/>
    </source>
</evidence>
<dbReference type="PANTHER" id="PTHR12461:SF105">
    <property type="entry name" value="HYPOXIA-INDUCIBLE FACTOR 1-ALPHA INHIBITOR"/>
    <property type="match status" value="1"/>
</dbReference>
<evidence type="ECO:0000313" key="5">
    <source>
        <dbReference type="Proteomes" id="UP000321514"/>
    </source>
</evidence>
<evidence type="ECO:0000259" key="1">
    <source>
        <dbReference type="PROSITE" id="PS51184"/>
    </source>
</evidence>
<dbReference type="AlphaFoldDB" id="A0A511SUE4"/>
<dbReference type="STRING" id="1334629.MFUL124B02_05530"/>
<reference evidence="3 4" key="1">
    <citation type="submission" date="2016-10" db="EMBL/GenBank/DDBJ databases">
        <authorList>
            <person name="Varghese N."/>
            <person name="Submissions S."/>
        </authorList>
    </citation>
    <scope>NUCLEOTIDE SEQUENCE [LARGE SCALE GENOMIC DNA]</scope>
    <source>
        <strain evidence="3 4">DSM 16525</strain>
    </source>
</reference>
<protein>
    <submittedName>
        <fullName evidence="2">Aspartate beta-hydroxylase</fullName>
    </submittedName>
    <submittedName>
        <fullName evidence="3">Cupin-like domain-containing protein</fullName>
    </submittedName>
</protein>
<keyword evidence="4" id="KW-1185">Reference proteome</keyword>
<dbReference type="OrthoDB" id="118524at2"/>
<dbReference type="InterPro" id="IPR003347">
    <property type="entry name" value="JmjC_dom"/>
</dbReference>
<evidence type="ECO:0000313" key="3">
    <source>
        <dbReference type="EMBL" id="SET03862.1"/>
    </source>
</evidence>
<sequence>MSVDTSRLALEWQVWLVENLALGVTREEACLALASAGVSEEVAREEVARVEAHPFFQACQRVGRRYGWLESVMDTYSALHRQSGGHLALERRHELSAEEFFTRYYFGHRPVVLTGRMKDWPALGRWSLSYLAERVGDVQVEVMTRRESNPDHAPEPDKHRETMRFADYVHRVATGGETNDYYMVPRNENWQREGFESLREDVRAPQGIIDDSLRPDMMTLLLGPAGTVTPLHHDNMNVLLAQVMGRKHVKLIPSFQRHLMYPRYGTFSHVDAERPDVERHPLYAEAHMVEAVLEPGELVFIPVGWWHWVRALDVSASVTFHHFQVPQGNTFLPTPL</sequence>
<organism evidence="2 5">
    <name type="scientific">Myxococcus fulvus</name>
    <dbReference type="NCBI Taxonomy" id="33"/>
    <lineage>
        <taxon>Bacteria</taxon>
        <taxon>Pseudomonadati</taxon>
        <taxon>Myxococcota</taxon>
        <taxon>Myxococcia</taxon>
        <taxon>Myxococcales</taxon>
        <taxon>Cystobacterineae</taxon>
        <taxon>Myxococcaceae</taxon>
        <taxon>Myxococcus</taxon>
    </lineage>
</organism>
<dbReference type="PANTHER" id="PTHR12461">
    <property type="entry name" value="HYPOXIA-INDUCIBLE FACTOR 1 ALPHA INHIBITOR-RELATED"/>
    <property type="match status" value="1"/>
</dbReference>
<dbReference type="Pfam" id="PF13621">
    <property type="entry name" value="Cupin_8"/>
    <property type="match status" value="1"/>
</dbReference>
<dbReference type="RefSeq" id="WP_046711103.1">
    <property type="nucleotide sequence ID" value="NZ_BJXR01000009.1"/>
</dbReference>
<dbReference type="SMART" id="SM00558">
    <property type="entry name" value="JmjC"/>
    <property type="match status" value="1"/>
</dbReference>